<feature type="transmembrane region" description="Helical" evidence="5">
    <location>
        <begin position="42"/>
        <end position="59"/>
    </location>
</feature>
<evidence type="ECO:0000256" key="6">
    <source>
        <dbReference type="RuleBase" id="RU000320"/>
    </source>
</evidence>
<feature type="domain" description="NADH:quinone oxidoreductase/Mrp antiporter transmembrane" evidence="7">
    <location>
        <begin position="131"/>
        <end position="425"/>
    </location>
</feature>
<feature type="transmembrane region" description="Helical" evidence="5">
    <location>
        <begin position="245"/>
        <end position="267"/>
    </location>
</feature>
<keyword evidence="5" id="KW-0830">Ubiquinone</keyword>
<dbReference type="GO" id="GO:0008137">
    <property type="term" value="F:NADH dehydrogenase (ubiquinone) activity"/>
    <property type="evidence" value="ECO:0007669"/>
    <property type="project" value="InterPro"/>
</dbReference>
<evidence type="ECO:0000256" key="5">
    <source>
        <dbReference type="HAMAP-Rule" id="MF_00445"/>
    </source>
</evidence>
<proteinExistence type="inferred from homology"/>
<reference evidence="8 9" key="1">
    <citation type="journal article" date="2017" name="Water Res.">
        <title>Discovery and metagenomic analysis of an anammox bacterial enrichment related to Candidatus "Brocadia caroliniensis" in a full-scale glycerol-fed nitritation-denitritation separate centrate treatment process.</title>
        <authorList>
            <person name="Park H."/>
            <person name="Brotto A.C."/>
            <person name="van Loosdrecht M.C."/>
            <person name="Chandran K."/>
        </authorList>
    </citation>
    <scope>NUCLEOTIDE SEQUENCE [LARGE SCALE GENOMIC DNA]</scope>
    <source>
        <strain evidence="8">26THWARD</strain>
    </source>
</reference>
<evidence type="ECO:0000256" key="3">
    <source>
        <dbReference type="ARBA" id="ARBA00022989"/>
    </source>
</evidence>
<evidence type="ECO:0000256" key="2">
    <source>
        <dbReference type="ARBA" id="ARBA00022692"/>
    </source>
</evidence>
<organism evidence="8 9">
    <name type="scientific">Candidatus Brocadia carolinensis</name>
    <dbReference type="NCBI Taxonomy" id="1004156"/>
    <lineage>
        <taxon>Bacteria</taxon>
        <taxon>Pseudomonadati</taxon>
        <taxon>Planctomycetota</taxon>
        <taxon>Candidatus Brocadiia</taxon>
        <taxon>Candidatus Brocadiales</taxon>
        <taxon>Candidatus Brocadiaceae</taxon>
        <taxon>Candidatus Brocadia</taxon>
    </lineage>
</organism>
<dbReference type="EMBL" id="AYTS01000035">
    <property type="protein sequence ID" value="OOP57354.1"/>
    <property type="molecule type" value="Genomic_DNA"/>
</dbReference>
<feature type="transmembrane region" description="Helical" evidence="5">
    <location>
        <begin position="410"/>
        <end position="430"/>
    </location>
</feature>
<feature type="transmembrane region" description="Helical" evidence="5">
    <location>
        <begin position="375"/>
        <end position="398"/>
    </location>
</feature>
<dbReference type="GO" id="GO:0012505">
    <property type="term" value="C:endomembrane system"/>
    <property type="evidence" value="ECO:0007669"/>
    <property type="project" value="UniProtKB-SubCell"/>
</dbReference>
<feature type="transmembrane region" description="Helical" evidence="5">
    <location>
        <begin position="164"/>
        <end position="186"/>
    </location>
</feature>
<keyword evidence="5" id="KW-0874">Quinone</keyword>
<feature type="transmembrane region" description="Helical" evidence="5">
    <location>
        <begin position="110"/>
        <end position="127"/>
    </location>
</feature>
<keyword evidence="4 5" id="KW-0472">Membrane</keyword>
<comment type="subunit">
    <text evidence="5">NDH-1 is composed of 14 different subunits. Subunits NuoA, H, J, K, L, M, N constitute the membrane sector of the complex.</text>
</comment>
<dbReference type="AlphaFoldDB" id="A0A1V4AW51"/>
<dbReference type="GO" id="GO:0005886">
    <property type="term" value="C:plasma membrane"/>
    <property type="evidence" value="ECO:0007669"/>
    <property type="project" value="UniProtKB-SubCell"/>
</dbReference>
<keyword evidence="2 5" id="KW-0812">Transmembrane</keyword>
<feature type="transmembrane region" description="Helical" evidence="5">
    <location>
        <begin position="305"/>
        <end position="327"/>
    </location>
</feature>
<evidence type="ECO:0000256" key="1">
    <source>
        <dbReference type="ARBA" id="ARBA00004127"/>
    </source>
</evidence>
<keyword evidence="5" id="KW-1003">Cell membrane</keyword>
<dbReference type="GO" id="GO:0050136">
    <property type="term" value="F:NADH dehydrogenase (quinone) (non-electrogenic) activity"/>
    <property type="evidence" value="ECO:0007669"/>
    <property type="project" value="UniProtKB-UniRule"/>
</dbReference>
<dbReference type="InterPro" id="IPR001750">
    <property type="entry name" value="ND/Mrp_TM"/>
</dbReference>
<feature type="transmembrane region" description="Helical" evidence="5">
    <location>
        <begin position="206"/>
        <end position="224"/>
    </location>
</feature>
<feature type="transmembrane region" description="Helical" evidence="5">
    <location>
        <begin position="279"/>
        <end position="298"/>
    </location>
</feature>
<protein>
    <recommendedName>
        <fullName evidence="5">NADH-quinone oxidoreductase subunit N</fullName>
        <ecNumber evidence="5">7.1.1.-</ecNumber>
    </recommendedName>
    <alternativeName>
        <fullName evidence="5">NADH dehydrogenase I subunit N</fullName>
    </alternativeName>
    <alternativeName>
        <fullName evidence="5">NDH-1 subunit N</fullName>
    </alternativeName>
</protein>
<feature type="transmembrane region" description="Helical" evidence="5">
    <location>
        <begin position="333"/>
        <end position="354"/>
    </location>
</feature>
<dbReference type="Pfam" id="PF00361">
    <property type="entry name" value="Proton_antipo_M"/>
    <property type="match status" value="1"/>
</dbReference>
<keyword evidence="3 5" id="KW-1133">Transmembrane helix</keyword>
<dbReference type="EC" id="7.1.1.-" evidence="5"/>
<keyword evidence="5" id="KW-1278">Translocase</keyword>
<feature type="transmembrane region" description="Helical" evidence="5">
    <location>
        <begin position="79"/>
        <end position="98"/>
    </location>
</feature>
<dbReference type="HAMAP" id="MF_00445">
    <property type="entry name" value="NDH1_NuoN_1"/>
    <property type="match status" value="1"/>
</dbReference>
<comment type="subcellular location">
    <subcellularLocation>
        <location evidence="5">Cell membrane</location>
        <topology evidence="5">Multi-pass membrane protein</topology>
    </subcellularLocation>
    <subcellularLocation>
        <location evidence="1">Endomembrane system</location>
        <topology evidence="1">Multi-pass membrane protein</topology>
    </subcellularLocation>
    <subcellularLocation>
        <location evidence="6">Membrane</location>
        <topology evidence="6">Multi-pass membrane protein</topology>
    </subcellularLocation>
</comment>
<evidence type="ECO:0000256" key="4">
    <source>
        <dbReference type="ARBA" id="ARBA00023136"/>
    </source>
</evidence>
<keyword evidence="5" id="KW-0520">NAD</keyword>
<comment type="catalytic activity">
    <reaction evidence="5">
        <text>a quinone + NADH + 5 H(+)(in) = a quinol + NAD(+) + 4 H(+)(out)</text>
        <dbReference type="Rhea" id="RHEA:57888"/>
        <dbReference type="ChEBI" id="CHEBI:15378"/>
        <dbReference type="ChEBI" id="CHEBI:24646"/>
        <dbReference type="ChEBI" id="CHEBI:57540"/>
        <dbReference type="ChEBI" id="CHEBI:57945"/>
        <dbReference type="ChEBI" id="CHEBI:132124"/>
    </reaction>
</comment>
<evidence type="ECO:0000313" key="8">
    <source>
        <dbReference type="EMBL" id="OOP57354.1"/>
    </source>
</evidence>
<gene>
    <name evidence="5" type="primary">nuoN</name>
    <name evidence="8" type="ORF">AYP45_04170</name>
</gene>
<evidence type="ECO:0000313" key="9">
    <source>
        <dbReference type="Proteomes" id="UP000189681"/>
    </source>
</evidence>
<dbReference type="InterPro" id="IPR010096">
    <property type="entry name" value="NADH-Q_OxRdtase_suN/2"/>
</dbReference>
<feature type="transmembrane region" description="Helical" evidence="5">
    <location>
        <begin position="6"/>
        <end position="30"/>
    </location>
</feature>
<sequence length="487" mass="53038">MTPVSIMTFNILSILPILILSGFGMIVLFVDIFSSRRWGEKNLLAYVSLLGVVLAAIFGRSPTGTTLFSFNETFTIDNYSLFFNFIFLLSTGLTILISHSYIRREEINHGEYYALILFSTIGMMLMASGADLLSIYIGLEVMSVSIYILTGFKRSKLISNEASLKYFLLGAFATGFLLYGISLIYGSTGAINLKQIASFIAGRGGIPDPVLLMGMGLIIIGLGFKVASVPFHTWVPDVYEGAPTAITAFMSVGPKAAGFAAFLRIFMTAFGSTHGEWQKIIYVLAILTMTIGNVIAIAQTNIKRMLAYSSIAHAGYLLIALVAANNMGISGTLFYLLAYTFMNIGAFAIVIVLSRKGDECLQINDYAGLGFKHPFLAIAMTLFMFSMAGVPPMAGFVGKFYIFSAAIKSGYIGLAVIGVINSVISVYYYLRITVIMYMKEPTRDFHPLTISPLIVVAIIISMIGTLHLGIFPSKVMEIAQQATLILK</sequence>
<feature type="transmembrane region" description="Helical" evidence="5">
    <location>
        <begin position="450"/>
        <end position="470"/>
    </location>
</feature>
<comment type="function">
    <text evidence="5">NDH-1 shuttles electrons from NADH, via FMN and iron-sulfur (Fe-S) centers, to quinones in the respiratory chain. The immediate electron acceptor for the enzyme in this species is believed to be ubiquinone. Couples the redox reaction to proton translocation (for every two electrons transferred, four hydrogen ions are translocated across the cytoplasmic membrane), and thus conserves the redox energy in a proton gradient.</text>
</comment>
<dbReference type="GO" id="GO:0042773">
    <property type="term" value="P:ATP synthesis coupled electron transport"/>
    <property type="evidence" value="ECO:0007669"/>
    <property type="project" value="InterPro"/>
</dbReference>
<comment type="similarity">
    <text evidence="5">Belongs to the complex I subunit 2 family.</text>
</comment>
<accession>A0A1V4AW51</accession>
<evidence type="ECO:0000259" key="7">
    <source>
        <dbReference type="Pfam" id="PF00361"/>
    </source>
</evidence>
<name>A0A1V4AW51_9BACT</name>
<comment type="caution">
    <text evidence="8">The sequence shown here is derived from an EMBL/GenBank/DDBJ whole genome shotgun (WGS) entry which is preliminary data.</text>
</comment>
<dbReference type="PANTHER" id="PTHR22773">
    <property type="entry name" value="NADH DEHYDROGENASE"/>
    <property type="match status" value="1"/>
</dbReference>
<dbReference type="Proteomes" id="UP000189681">
    <property type="component" value="Unassembled WGS sequence"/>
</dbReference>
<dbReference type="PRINTS" id="PR01434">
    <property type="entry name" value="NADHDHGNASE5"/>
</dbReference>
<keyword evidence="5" id="KW-0813">Transport</keyword>
<dbReference type="STRING" id="1004156.AYP45_04170"/>
<dbReference type="GO" id="GO:0048038">
    <property type="term" value="F:quinone binding"/>
    <property type="evidence" value="ECO:0007669"/>
    <property type="project" value="UniProtKB-KW"/>
</dbReference>
<dbReference type="NCBIfam" id="TIGR01770">
    <property type="entry name" value="NDH_I_N"/>
    <property type="match status" value="1"/>
</dbReference>